<dbReference type="EMBL" id="JAOCDG010000004">
    <property type="protein sequence ID" value="MDH0687178.1"/>
    <property type="molecule type" value="Genomic_DNA"/>
</dbReference>
<evidence type="ECO:0000313" key="3">
    <source>
        <dbReference type="Proteomes" id="UP001161139"/>
    </source>
</evidence>
<accession>A0ABD4XWW0</accession>
<sequence length="74" mass="8173">MAFPEKVLRAATTLSSEQTQQQTKNEWQEKDGWQLGGAAGRALQMPRRLRLMGRTIDSLPTYDKTIIPASGALG</sequence>
<feature type="compositionally biased region" description="Low complexity" evidence="1">
    <location>
        <begin position="12"/>
        <end position="23"/>
    </location>
</feature>
<evidence type="ECO:0000313" key="2">
    <source>
        <dbReference type="EMBL" id="MDH0687178.1"/>
    </source>
</evidence>
<protein>
    <submittedName>
        <fullName evidence="2">Uncharacterized protein</fullName>
    </submittedName>
</protein>
<proteinExistence type="predicted"/>
<organism evidence="2 3">
    <name type="scientific">Stutzerimonas stutzeri</name>
    <name type="common">Pseudomonas stutzeri</name>
    <dbReference type="NCBI Taxonomy" id="316"/>
    <lineage>
        <taxon>Bacteria</taxon>
        <taxon>Pseudomonadati</taxon>
        <taxon>Pseudomonadota</taxon>
        <taxon>Gammaproteobacteria</taxon>
        <taxon>Pseudomonadales</taxon>
        <taxon>Pseudomonadaceae</taxon>
        <taxon>Stutzerimonas</taxon>
    </lineage>
</organism>
<evidence type="ECO:0000256" key="1">
    <source>
        <dbReference type="SAM" id="MobiDB-lite"/>
    </source>
</evidence>
<name>A0ABD4XWW0_STUST</name>
<dbReference type="Proteomes" id="UP001161139">
    <property type="component" value="Unassembled WGS sequence"/>
</dbReference>
<dbReference type="RefSeq" id="WP_152903198.1">
    <property type="nucleotide sequence ID" value="NZ_JAOCDG010000004.1"/>
</dbReference>
<reference evidence="2" key="1">
    <citation type="submission" date="2022-09" db="EMBL/GenBank/DDBJ databases">
        <title>Intensive care unit water sources are persistently colonized with multi-drug resistant bacteria and are the site of extensive horizontal gene transfer of antibiotic resistance genes.</title>
        <authorList>
            <person name="Diorio-Toth L."/>
        </authorList>
    </citation>
    <scope>NUCLEOTIDE SEQUENCE</scope>
    <source>
        <strain evidence="2">GD03864</strain>
    </source>
</reference>
<gene>
    <name evidence="2" type="ORF">N5D09_03625</name>
</gene>
<dbReference type="AlphaFoldDB" id="A0ABD4XWW0"/>
<comment type="caution">
    <text evidence="2">The sequence shown here is derived from an EMBL/GenBank/DDBJ whole genome shotgun (WGS) entry which is preliminary data.</text>
</comment>
<feature type="region of interest" description="Disordered" evidence="1">
    <location>
        <begin position="1"/>
        <end position="29"/>
    </location>
</feature>